<dbReference type="Gene3D" id="3.40.50.1820">
    <property type="entry name" value="alpha/beta hydrolase"/>
    <property type="match status" value="1"/>
</dbReference>
<gene>
    <name evidence="2" type="ORF">ALQ08_04269</name>
</gene>
<dbReference type="SUPFAM" id="SSF53474">
    <property type="entry name" value="alpha/beta-Hydrolases"/>
    <property type="match status" value="1"/>
</dbReference>
<organism evidence="2 3">
    <name type="scientific">Pseudomonas syringae pv. delphinii</name>
    <dbReference type="NCBI Taxonomy" id="192088"/>
    <lineage>
        <taxon>Bacteria</taxon>
        <taxon>Pseudomonadati</taxon>
        <taxon>Pseudomonadota</taxon>
        <taxon>Gammaproteobacteria</taxon>
        <taxon>Pseudomonadales</taxon>
        <taxon>Pseudomonadaceae</taxon>
        <taxon>Pseudomonas</taxon>
    </lineage>
</organism>
<evidence type="ECO:0000313" key="3">
    <source>
        <dbReference type="Proteomes" id="UP000269044"/>
    </source>
</evidence>
<dbReference type="InterPro" id="IPR029058">
    <property type="entry name" value="AB_hydrolase_fold"/>
</dbReference>
<dbReference type="PANTHER" id="PTHR43798:SF33">
    <property type="entry name" value="HYDROLASE, PUTATIVE (AFU_ORTHOLOGUE AFUA_2G14860)-RELATED"/>
    <property type="match status" value="1"/>
</dbReference>
<name>A0A3M4KGU1_9PSED</name>
<dbReference type="Pfam" id="PF12697">
    <property type="entry name" value="Abhydrolase_6"/>
    <property type="match status" value="1"/>
</dbReference>
<accession>A0A3M4KGU1</accession>
<proteinExistence type="predicted"/>
<dbReference type="PANTHER" id="PTHR43798">
    <property type="entry name" value="MONOACYLGLYCEROL LIPASE"/>
    <property type="match status" value="1"/>
</dbReference>
<dbReference type="PRINTS" id="PR00111">
    <property type="entry name" value="ABHYDROLASE"/>
</dbReference>
<evidence type="ECO:0000313" key="2">
    <source>
        <dbReference type="EMBL" id="RMQ28512.1"/>
    </source>
</evidence>
<comment type="caution">
    <text evidence="2">The sequence shown here is derived from an EMBL/GenBank/DDBJ whole genome shotgun (WGS) entry which is preliminary data.</text>
</comment>
<sequence length="266" mass="30105">MAGVSQQHSSRLGRYYCMKVLEINPRGERTVIMLAGYMFNAWSLAPLAQSLSSYRVFCIDSICADTYKPNALQAFCQTLAQFISSRAIVDPILVGYSFGGFAAQLFCKTFPSICDKLILLGSCAPWDHTRFNFSHGLRFMRYLFTLERSDFFYAAMFSILSPASQSDTTIISSIQKDFLSDFPNARLCTLQLLAMRRLAQAAPHFNQQVSTYLIYAIDDRVIPPAQSRLASNSFAKLEFTSVPGTHFFVYENHELVADHITKWIEQ</sequence>
<protein>
    <recommendedName>
        <fullName evidence="1">AB hydrolase-1 domain-containing protein</fullName>
    </recommendedName>
</protein>
<reference evidence="2 3" key="1">
    <citation type="submission" date="2018-08" db="EMBL/GenBank/DDBJ databases">
        <title>Recombination of ecologically and evolutionarily significant loci maintains genetic cohesion in the Pseudomonas syringae species complex.</title>
        <authorList>
            <person name="Dillon M."/>
            <person name="Thakur S."/>
            <person name="Almeida R.N.D."/>
            <person name="Weir B.S."/>
            <person name="Guttman D.S."/>
        </authorList>
    </citation>
    <scope>NUCLEOTIDE SEQUENCE [LARGE SCALE GENOMIC DNA]</scope>
    <source>
        <strain evidence="2 3">ICMP 13052</strain>
    </source>
</reference>
<dbReference type="Proteomes" id="UP000269044">
    <property type="component" value="Unassembled WGS sequence"/>
</dbReference>
<feature type="domain" description="AB hydrolase-1" evidence="1">
    <location>
        <begin position="32"/>
        <end position="258"/>
    </location>
</feature>
<dbReference type="GO" id="GO:0016020">
    <property type="term" value="C:membrane"/>
    <property type="evidence" value="ECO:0007669"/>
    <property type="project" value="TreeGrafter"/>
</dbReference>
<evidence type="ECO:0000259" key="1">
    <source>
        <dbReference type="Pfam" id="PF12697"/>
    </source>
</evidence>
<dbReference type="InterPro" id="IPR050266">
    <property type="entry name" value="AB_hydrolase_sf"/>
</dbReference>
<dbReference type="AlphaFoldDB" id="A0A3M4KGU1"/>
<dbReference type="InterPro" id="IPR000073">
    <property type="entry name" value="AB_hydrolase_1"/>
</dbReference>
<dbReference type="EMBL" id="RBRA01000035">
    <property type="protein sequence ID" value="RMQ28512.1"/>
    <property type="molecule type" value="Genomic_DNA"/>
</dbReference>